<sequence>MFLIRLLAFWFVVCLMAGQSVAQTASQKMIGEYYLTGVREVGAGIKLNADFTFDFFFSYGALDRLGHGTWKQQGSQLRLISRPRPPKDFALISSQTVPGDSITIRIVDQNKQLLQYVECAIKSGAKIQREGTDTDGEAHFLKRAVEFTKLEAEAISLRFDLCPDRYSVFPITDKAHNYFEFRFEPWISEAFFENVTYTISGNNFKGPLSILEPNETYQFKRQ</sequence>
<feature type="signal peptide" evidence="1">
    <location>
        <begin position="1"/>
        <end position="22"/>
    </location>
</feature>
<evidence type="ECO:0000256" key="1">
    <source>
        <dbReference type="SAM" id="SignalP"/>
    </source>
</evidence>
<dbReference type="Proteomes" id="UP001597512">
    <property type="component" value="Unassembled WGS sequence"/>
</dbReference>
<evidence type="ECO:0000313" key="2">
    <source>
        <dbReference type="EMBL" id="MFD2938044.1"/>
    </source>
</evidence>
<gene>
    <name evidence="2" type="ORF">ACFS25_30035</name>
</gene>
<keyword evidence="3" id="KW-1185">Reference proteome</keyword>
<accession>A0ABW6AVH2</accession>
<protein>
    <recommendedName>
        <fullName evidence="4">DUF3108 domain-containing protein</fullName>
    </recommendedName>
</protein>
<feature type="chain" id="PRO_5046559148" description="DUF3108 domain-containing protein" evidence="1">
    <location>
        <begin position="23"/>
        <end position="222"/>
    </location>
</feature>
<reference evidence="3" key="1">
    <citation type="journal article" date="2019" name="Int. J. Syst. Evol. Microbiol.">
        <title>The Global Catalogue of Microorganisms (GCM) 10K type strain sequencing project: providing services to taxonomists for standard genome sequencing and annotation.</title>
        <authorList>
            <consortium name="The Broad Institute Genomics Platform"/>
            <consortium name="The Broad Institute Genome Sequencing Center for Infectious Disease"/>
            <person name="Wu L."/>
            <person name="Ma J."/>
        </authorList>
    </citation>
    <scope>NUCLEOTIDE SEQUENCE [LARGE SCALE GENOMIC DNA]</scope>
    <source>
        <strain evidence="3">KCTC 52490</strain>
    </source>
</reference>
<proteinExistence type="predicted"/>
<evidence type="ECO:0008006" key="4">
    <source>
        <dbReference type="Google" id="ProtNLM"/>
    </source>
</evidence>
<name>A0ABW6AVH2_9BACT</name>
<organism evidence="2 3">
    <name type="scientific">Spirosoma flavum</name>
    <dbReference type="NCBI Taxonomy" id="2048557"/>
    <lineage>
        <taxon>Bacteria</taxon>
        <taxon>Pseudomonadati</taxon>
        <taxon>Bacteroidota</taxon>
        <taxon>Cytophagia</taxon>
        <taxon>Cytophagales</taxon>
        <taxon>Cytophagaceae</taxon>
        <taxon>Spirosoma</taxon>
    </lineage>
</organism>
<keyword evidence="1" id="KW-0732">Signal</keyword>
<comment type="caution">
    <text evidence="2">The sequence shown here is derived from an EMBL/GenBank/DDBJ whole genome shotgun (WGS) entry which is preliminary data.</text>
</comment>
<dbReference type="RefSeq" id="WP_381508650.1">
    <property type="nucleotide sequence ID" value="NZ_JBHUOM010000048.1"/>
</dbReference>
<dbReference type="EMBL" id="JBHUOM010000048">
    <property type="protein sequence ID" value="MFD2938044.1"/>
    <property type="molecule type" value="Genomic_DNA"/>
</dbReference>
<evidence type="ECO:0000313" key="3">
    <source>
        <dbReference type="Proteomes" id="UP001597512"/>
    </source>
</evidence>